<proteinExistence type="predicted"/>
<feature type="transmembrane region" description="Helical" evidence="1">
    <location>
        <begin position="90"/>
        <end position="111"/>
    </location>
</feature>
<dbReference type="AlphaFoldDB" id="A0A381P238"/>
<gene>
    <name evidence="2" type="ORF">METZ01_LOCUS13835</name>
</gene>
<feature type="transmembrane region" description="Helical" evidence="1">
    <location>
        <begin position="349"/>
        <end position="369"/>
    </location>
</feature>
<feature type="transmembrane region" description="Helical" evidence="1">
    <location>
        <begin position="258"/>
        <end position="291"/>
    </location>
</feature>
<keyword evidence="1" id="KW-0472">Membrane</keyword>
<feature type="transmembrane region" description="Helical" evidence="1">
    <location>
        <begin position="446"/>
        <end position="468"/>
    </location>
</feature>
<protein>
    <submittedName>
        <fullName evidence="2">Uncharacterized protein</fullName>
    </submittedName>
</protein>
<reference evidence="2" key="1">
    <citation type="submission" date="2018-05" db="EMBL/GenBank/DDBJ databases">
        <authorList>
            <person name="Lanie J.A."/>
            <person name="Ng W.-L."/>
            <person name="Kazmierczak K.M."/>
            <person name="Andrzejewski T.M."/>
            <person name="Davidsen T.M."/>
            <person name="Wayne K.J."/>
            <person name="Tettelin H."/>
            <person name="Glass J.I."/>
            <person name="Rusch D."/>
            <person name="Podicherti R."/>
            <person name="Tsui H.-C.T."/>
            <person name="Winkler M.E."/>
        </authorList>
    </citation>
    <scope>NUCLEOTIDE SEQUENCE</scope>
</reference>
<feature type="transmembrane region" description="Helical" evidence="1">
    <location>
        <begin position="149"/>
        <end position="169"/>
    </location>
</feature>
<name>A0A381P238_9ZZZZ</name>
<evidence type="ECO:0000313" key="2">
    <source>
        <dbReference type="EMBL" id="SUZ60981.1"/>
    </source>
</evidence>
<keyword evidence="1" id="KW-0812">Transmembrane</keyword>
<organism evidence="2">
    <name type="scientific">marine metagenome</name>
    <dbReference type="NCBI Taxonomy" id="408172"/>
    <lineage>
        <taxon>unclassified sequences</taxon>
        <taxon>metagenomes</taxon>
        <taxon>ecological metagenomes</taxon>
    </lineage>
</organism>
<feature type="transmembrane region" description="Helical" evidence="1">
    <location>
        <begin position="406"/>
        <end position="426"/>
    </location>
</feature>
<feature type="transmembrane region" description="Helical" evidence="1">
    <location>
        <begin position="181"/>
        <end position="201"/>
    </location>
</feature>
<feature type="transmembrane region" description="Helical" evidence="1">
    <location>
        <begin position="117"/>
        <end position="137"/>
    </location>
</feature>
<feature type="transmembrane region" description="Helical" evidence="1">
    <location>
        <begin position="213"/>
        <end position="238"/>
    </location>
</feature>
<dbReference type="EMBL" id="UINC01000777">
    <property type="protein sequence ID" value="SUZ60981.1"/>
    <property type="molecule type" value="Genomic_DNA"/>
</dbReference>
<feature type="transmembrane region" description="Helical" evidence="1">
    <location>
        <begin position="298"/>
        <end position="319"/>
    </location>
</feature>
<feature type="transmembrane region" description="Helical" evidence="1">
    <location>
        <begin position="29"/>
        <end position="47"/>
    </location>
</feature>
<keyword evidence="1" id="KW-1133">Transmembrane helix</keyword>
<feature type="transmembrane region" description="Helical" evidence="1">
    <location>
        <begin position="376"/>
        <end position="394"/>
    </location>
</feature>
<feature type="transmembrane region" description="Helical" evidence="1">
    <location>
        <begin position="797"/>
        <end position="814"/>
    </location>
</feature>
<accession>A0A381P238</accession>
<sequence length="823" mass="91098">MSALESYRLEASAYRRRLVAWGRTVPVEHWLSCVVALAACGVVFWRLGPVEVFTISTPTGGDMGAHVWGPAFLRDHLLPSFQLRGWSPDWYAGFPAMQFYMVLPYLFIVLVDLFLPYGIAFKLVAISGVVLMPLAAWAMGRLSRWREPLPALMAVAALLFVFDFNFTIYGGNIASTLAGEFAFSIGLAASLIYLGLSYRVLEHGTHRARAAIVLAVVALCHPITLLFAVTATAVQVAVRSLHVLPRRIGTKPAAATLLVATLVLVGVFAGTSRLFPKLLAAALVLICLLLLEFRRSIRVLAVGVIGGALSAFWTIPFVLRRSYLNDMGWEKLDAVRENLFFPDRLGGDSAKMTIVWLLALAAVGGLAGLMRWFQPALLFTGIGLVAALGFVYWPQHRLWNARLLPFWYLSIYFLVAVGVLFLSEALKSSEVLSGGGWARKTPRRWISLATPVVALFAAAAFISVYLGVAPGGHYEEDGDFRWGPITLASEDRNFVGGWAAWNFGGYESRPAFPTLNSLIETMTSVGQEYGCGRALWEYDRDELGSYGTPMAPMLLPYWTDGCIGSMEGLYFESSATVPFHFLMQSELSAHPSRPMRGLNYRGLDLDSGTRHLQMSGVSYYMAFSEQAVEEARRFPDRLELIARSDPWHIYRVLNADLVEGLAYEPNVSKDQLRGGRSWTDPAAEWFNNSARWEVLIAGDGPAHWNRVEVVEETSSARASFAASRKRPLPAVLVTEIDEESQRISFTVDQVGIPVVVKTSYFPNWSARGALGPYQATPNWMIVVPTEQEVVLEYGATWVEYLGWFITIIGAVALLRGRRREVST</sequence>
<evidence type="ECO:0000256" key="1">
    <source>
        <dbReference type="SAM" id="Phobius"/>
    </source>
</evidence>